<proteinExistence type="predicted"/>
<dbReference type="PRINTS" id="PR00455">
    <property type="entry name" value="HTHTETR"/>
</dbReference>
<dbReference type="EMBL" id="CP047289">
    <property type="protein sequence ID" value="QUS36741.1"/>
    <property type="molecule type" value="Genomic_DNA"/>
</dbReference>
<evidence type="ECO:0000256" key="5">
    <source>
        <dbReference type="SAM" id="MobiDB-lite"/>
    </source>
</evidence>
<dbReference type="AlphaFoldDB" id="A0A8J8MUN3"/>
<dbReference type="Pfam" id="PF17939">
    <property type="entry name" value="TetR_C_30"/>
    <property type="match status" value="1"/>
</dbReference>
<feature type="DNA-binding region" description="H-T-H motif" evidence="4">
    <location>
        <begin position="43"/>
        <end position="62"/>
    </location>
</feature>
<sequence>MSEAPEAPPRRSRGRPRNSPDLRDSILDQAELVFAEAGYNGASTRDIAERAGVAQGLIRYYFGTKRDLFDEVFRRRGGDISRHRHALLDALLADPVKPTVRAIIHAYLLPQWEMKYSGPGGAAFVRLQARLHSEPEEHAMRLRREVYDSSVRRYVDALADVLPHLPCDTISIRMAFMVGTYMFMLNDLGRLGDMTEGHVSDLGKDPMLQHLVTFLAAGVSAS</sequence>
<dbReference type="PANTHER" id="PTHR30055:SF234">
    <property type="entry name" value="HTH-TYPE TRANSCRIPTIONAL REGULATOR BETI"/>
    <property type="match status" value="1"/>
</dbReference>
<organism evidence="7 8">
    <name type="scientific">Falsirhodobacter algicola</name>
    <dbReference type="NCBI Taxonomy" id="2692330"/>
    <lineage>
        <taxon>Bacteria</taxon>
        <taxon>Pseudomonadati</taxon>
        <taxon>Pseudomonadota</taxon>
        <taxon>Alphaproteobacteria</taxon>
        <taxon>Rhodobacterales</taxon>
        <taxon>Paracoccaceae</taxon>
        <taxon>Falsirhodobacter</taxon>
    </lineage>
</organism>
<evidence type="ECO:0000313" key="8">
    <source>
        <dbReference type="Proteomes" id="UP000679284"/>
    </source>
</evidence>
<name>A0A8J8MUN3_9RHOB</name>
<dbReference type="KEGG" id="fap:GR316_11000"/>
<dbReference type="PANTHER" id="PTHR30055">
    <property type="entry name" value="HTH-TYPE TRANSCRIPTIONAL REGULATOR RUTR"/>
    <property type="match status" value="1"/>
</dbReference>
<reference evidence="7" key="1">
    <citation type="submission" date="2020-01" db="EMBL/GenBank/DDBJ databases">
        <authorList>
            <person name="Yang Y."/>
            <person name="Kwon Y.M."/>
        </authorList>
    </citation>
    <scope>NUCLEOTIDE SEQUENCE</scope>
    <source>
        <strain evidence="7">PG104</strain>
    </source>
</reference>
<dbReference type="GO" id="GO:0003700">
    <property type="term" value="F:DNA-binding transcription factor activity"/>
    <property type="evidence" value="ECO:0007669"/>
    <property type="project" value="TreeGrafter"/>
</dbReference>
<evidence type="ECO:0000256" key="1">
    <source>
        <dbReference type="ARBA" id="ARBA00023015"/>
    </source>
</evidence>
<evidence type="ECO:0000259" key="6">
    <source>
        <dbReference type="PROSITE" id="PS50977"/>
    </source>
</evidence>
<dbReference type="GO" id="GO:0000976">
    <property type="term" value="F:transcription cis-regulatory region binding"/>
    <property type="evidence" value="ECO:0007669"/>
    <property type="project" value="TreeGrafter"/>
</dbReference>
<dbReference type="InterPro" id="IPR041586">
    <property type="entry name" value="PsrA_TetR_C"/>
</dbReference>
<evidence type="ECO:0000313" key="7">
    <source>
        <dbReference type="EMBL" id="QUS36741.1"/>
    </source>
</evidence>
<feature type="region of interest" description="Disordered" evidence="5">
    <location>
        <begin position="1"/>
        <end position="22"/>
    </location>
</feature>
<dbReference type="InterPro" id="IPR023772">
    <property type="entry name" value="DNA-bd_HTH_TetR-type_CS"/>
</dbReference>
<keyword evidence="2 4" id="KW-0238">DNA-binding</keyword>
<feature type="domain" description="HTH tetR-type" evidence="6">
    <location>
        <begin position="20"/>
        <end position="80"/>
    </location>
</feature>
<dbReference type="InterPro" id="IPR050109">
    <property type="entry name" value="HTH-type_TetR-like_transc_reg"/>
</dbReference>
<dbReference type="InterPro" id="IPR009057">
    <property type="entry name" value="Homeodomain-like_sf"/>
</dbReference>
<dbReference type="SUPFAM" id="SSF48498">
    <property type="entry name" value="Tetracyclin repressor-like, C-terminal domain"/>
    <property type="match status" value="1"/>
</dbReference>
<dbReference type="Pfam" id="PF00440">
    <property type="entry name" value="TetR_N"/>
    <property type="match status" value="1"/>
</dbReference>
<evidence type="ECO:0000256" key="3">
    <source>
        <dbReference type="ARBA" id="ARBA00023163"/>
    </source>
</evidence>
<keyword evidence="8" id="KW-1185">Reference proteome</keyword>
<dbReference type="PROSITE" id="PS50977">
    <property type="entry name" value="HTH_TETR_2"/>
    <property type="match status" value="1"/>
</dbReference>
<gene>
    <name evidence="7" type="ORF">GR316_11000</name>
</gene>
<dbReference type="Proteomes" id="UP000679284">
    <property type="component" value="Chromosome"/>
</dbReference>
<dbReference type="Gene3D" id="1.10.357.10">
    <property type="entry name" value="Tetracycline Repressor, domain 2"/>
    <property type="match status" value="1"/>
</dbReference>
<evidence type="ECO:0000256" key="4">
    <source>
        <dbReference type="PROSITE-ProRule" id="PRU00335"/>
    </source>
</evidence>
<dbReference type="InterPro" id="IPR001647">
    <property type="entry name" value="HTH_TetR"/>
</dbReference>
<protein>
    <submittedName>
        <fullName evidence="7">TetR family transcriptional regulator</fullName>
    </submittedName>
</protein>
<accession>A0A8J8MUN3</accession>
<evidence type="ECO:0000256" key="2">
    <source>
        <dbReference type="ARBA" id="ARBA00023125"/>
    </source>
</evidence>
<dbReference type="InterPro" id="IPR036271">
    <property type="entry name" value="Tet_transcr_reg_TetR-rel_C_sf"/>
</dbReference>
<keyword evidence="3" id="KW-0804">Transcription</keyword>
<dbReference type="SUPFAM" id="SSF46689">
    <property type="entry name" value="Homeodomain-like"/>
    <property type="match status" value="1"/>
</dbReference>
<dbReference type="PROSITE" id="PS01081">
    <property type="entry name" value="HTH_TETR_1"/>
    <property type="match status" value="1"/>
</dbReference>
<dbReference type="RefSeq" id="WP_211783961.1">
    <property type="nucleotide sequence ID" value="NZ_CP047289.1"/>
</dbReference>
<keyword evidence="1" id="KW-0805">Transcription regulation</keyword>